<keyword evidence="2" id="KW-0472">Membrane</keyword>
<evidence type="ECO:0000313" key="3">
    <source>
        <dbReference type="EMBL" id="SDD95153.1"/>
    </source>
</evidence>
<dbReference type="OrthoDB" id="3783200at2"/>
<evidence type="ECO:0000256" key="2">
    <source>
        <dbReference type="SAM" id="Phobius"/>
    </source>
</evidence>
<dbReference type="Pfam" id="PF14042">
    <property type="entry name" value="DUF4247"/>
    <property type="match status" value="1"/>
</dbReference>
<name>A0A1G6YYM0_9PSEU</name>
<keyword evidence="2" id="KW-0812">Transmembrane</keyword>
<feature type="region of interest" description="Disordered" evidence="1">
    <location>
        <begin position="142"/>
        <end position="161"/>
    </location>
</feature>
<sequence length="161" mass="17560">MSATDEPKPEEPKPEIVPAHKKPRFWFWTAGIFGLIAGIVAIAMIARGTSVRGYVERTYTRAASMDVGEERAYTSPNAPSAVSANIVGQWKPVSQYADASGIYLRYNDDMVLIRPQGKGSVIRVDDIDRAYRSHHSSVGGHWGWTSGHGESFRGRGPGAGK</sequence>
<protein>
    <recommendedName>
        <fullName evidence="5">DUF4247 domain-containing protein</fullName>
    </recommendedName>
</protein>
<evidence type="ECO:0000256" key="1">
    <source>
        <dbReference type="SAM" id="MobiDB-lite"/>
    </source>
</evidence>
<organism evidence="3 4">
    <name type="scientific">Actinokineospora iranica</name>
    <dbReference type="NCBI Taxonomy" id="1271860"/>
    <lineage>
        <taxon>Bacteria</taxon>
        <taxon>Bacillati</taxon>
        <taxon>Actinomycetota</taxon>
        <taxon>Actinomycetes</taxon>
        <taxon>Pseudonocardiales</taxon>
        <taxon>Pseudonocardiaceae</taxon>
        <taxon>Actinokineospora</taxon>
    </lineage>
</organism>
<feature type="transmembrane region" description="Helical" evidence="2">
    <location>
        <begin position="25"/>
        <end position="46"/>
    </location>
</feature>
<dbReference type="Proteomes" id="UP000199501">
    <property type="component" value="Unassembled WGS sequence"/>
</dbReference>
<gene>
    <name evidence="3" type="ORF">SAMN05216174_12432</name>
</gene>
<keyword evidence="4" id="KW-1185">Reference proteome</keyword>
<dbReference type="EMBL" id="FMZZ01000024">
    <property type="protein sequence ID" value="SDD95153.1"/>
    <property type="molecule type" value="Genomic_DNA"/>
</dbReference>
<dbReference type="AlphaFoldDB" id="A0A1G6YYM0"/>
<evidence type="ECO:0008006" key="5">
    <source>
        <dbReference type="Google" id="ProtNLM"/>
    </source>
</evidence>
<dbReference type="STRING" id="1271860.SAMN05216174_12432"/>
<keyword evidence="2" id="KW-1133">Transmembrane helix</keyword>
<dbReference type="RefSeq" id="WP_091457495.1">
    <property type="nucleotide sequence ID" value="NZ_FMZZ01000024.1"/>
</dbReference>
<dbReference type="InterPro" id="IPR025341">
    <property type="entry name" value="DUF4247"/>
</dbReference>
<proteinExistence type="predicted"/>
<evidence type="ECO:0000313" key="4">
    <source>
        <dbReference type="Proteomes" id="UP000199501"/>
    </source>
</evidence>
<reference evidence="4" key="1">
    <citation type="submission" date="2016-10" db="EMBL/GenBank/DDBJ databases">
        <authorList>
            <person name="Varghese N."/>
            <person name="Submissions S."/>
        </authorList>
    </citation>
    <scope>NUCLEOTIDE SEQUENCE [LARGE SCALE GENOMIC DNA]</scope>
    <source>
        <strain evidence="4">IBRC-M 10403</strain>
    </source>
</reference>
<accession>A0A1G6YYM0</accession>